<evidence type="ECO:0000313" key="4">
    <source>
        <dbReference type="Proteomes" id="UP000295252"/>
    </source>
</evidence>
<evidence type="ECO:0000256" key="2">
    <source>
        <dbReference type="ARBA" id="ARBA00023274"/>
    </source>
</evidence>
<dbReference type="InterPro" id="IPR012678">
    <property type="entry name" value="Ribosomal_uL23/eL15/eS24_sf"/>
</dbReference>
<dbReference type="InParanoid" id="A0A068V4Y8"/>
<dbReference type="AlphaFoldDB" id="A0A068V4Y8"/>
<protein>
    <recommendedName>
        <fullName evidence="5">Ribosomal protein L23</fullName>
    </recommendedName>
</protein>
<accession>A0A068V4Y8</accession>
<keyword evidence="4" id="KW-1185">Reference proteome</keyword>
<proteinExistence type="predicted"/>
<dbReference type="PhylomeDB" id="A0A068V4Y8"/>
<dbReference type="SUPFAM" id="SSF54189">
    <property type="entry name" value="Ribosomal proteins S24e, L23 and L15e"/>
    <property type="match status" value="1"/>
</dbReference>
<dbReference type="Gene3D" id="3.30.70.330">
    <property type="match status" value="1"/>
</dbReference>
<evidence type="ECO:0008006" key="5">
    <source>
        <dbReference type="Google" id="ProtNLM"/>
    </source>
</evidence>
<keyword evidence="2" id="KW-0687">Ribonucleoprotein</keyword>
<keyword evidence="1" id="KW-0689">Ribosomal protein</keyword>
<reference evidence="4" key="1">
    <citation type="journal article" date="2014" name="Science">
        <title>The coffee genome provides insight into the convergent evolution of caffeine biosynthesis.</title>
        <authorList>
            <person name="Denoeud F."/>
            <person name="Carretero-Paulet L."/>
            <person name="Dereeper A."/>
            <person name="Droc G."/>
            <person name="Guyot R."/>
            <person name="Pietrella M."/>
            <person name="Zheng C."/>
            <person name="Alberti A."/>
            <person name="Anthony F."/>
            <person name="Aprea G."/>
            <person name="Aury J.M."/>
            <person name="Bento P."/>
            <person name="Bernard M."/>
            <person name="Bocs S."/>
            <person name="Campa C."/>
            <person name="Cenci A."/>
            <person name="Combes M.C."/>
            <person name="Crouzillat D."/>
            <person name="Da Silva C."/>
            <person name="Daddiego L."/>
            <person name="De Bellis F."/>
            <person name="Dussert S."/>
            <person name="Garsmeur O."/>
            <person name="Gayraud T."/>
            <person name="Guignon V."/>
            <person name="Jahn K."/>
            <person name="Jamilloux V."/>
            <person name="Joet T."/>
            <person name="Labadie K."/>
            <person name="Lan T."/>
            <person name="Leclercq J."/>
            <person name="Lepelley M."/>
            <person name="Leroy T."/>
            <person name="Li L.T."/>
            <person name="Librado P."/>
            <person name="Lopez L."/>
            <person name="Munoz A."/>
            <person name="Noel B."/>
            <person name="Pallavicini A."/>
            <person name="Perrotta G."/>
            <person name="Poncet V."/>
            <person name="Pot D."/>
            <person name="Priyono X."/>
            <person name="Rigoreau M."/>
            <person name="Rouard M."/>
            <person name="Rozas J."/>
            <person name="Tranchant-Dubreuil C."/>
            <person name="VanBuren R."/>
            <person name="Zhang Q."/>
            <person name="Andrade A.C."/>
            <person name="Argout X."/>
            <person name="Bertrand B."/>
            <person name="de Kochko A."/>
            <person name="Graziosi G."/>
            <person name="Henry R.J."/>
            <person name="Jayarama X."/>
            <person name="Ming R."/>
            <person name="Nagai C."/>
            <person name="Rounsley S."/>
            <person name="Sankoff D."/>
            <person name="Giuliano G."/>
            <person name="Albert V.A."/>
            <person name="Wincker P."/>
            <person name="Lashermes P."/>
        </authorList>
    </citation>
    <scope>NUCLEOTIDE SEQUENCE [LARGE SCALE GENOMIC DNA]</scope>
    <source>
        <strain evidence="4">cv. DH200-94</strain>
    </source>
</reference>
<gene>
    <name evidence="3" type="ORF">GSCOC_T00015554001</name>
</gene>
<dbReference type="GO" id="GO:0006412">
    <property type="term" value="P:translation"/>
    <property type="evidence" value="ECO:0007669"/>
    <property type="project" value="InterPro"/>
</dbReference>
<dbReference type="GO" id="GO:0003735">
    <property type="term" value="F:structural constituent of ribosome"/>
    <property type="evidence" value="ECO:0007669"/>
    <property type="project" value="InterPro"/>
</dbReference>
<organism evidence="3 4">
    <name type="scientific">Coffea canephora</name>
    <name type="common">Robusta coffee</name>
    <dbReference type="NCBI Taxonomy" id="49390"/>
    <lineage>
        <taxon>Eukaryota</taxon>
        <taxon>Viridiplantae</taxon>
        <taxon>Streptophyta</taxon>
        <taxon>Embryophyta</taxon>
        <taxon>Tracheophyta</taxon>
        <taxon>Spermatophyta</taxon>
        <taxon>Magnoliopsida</taxon>
        <taxon>eudicotyledons</taxon>
        <taxon>Gunneridae</taxon>
        <taxon>Pentapetalae</taxon>
        <taxon>asterids</taxon>
        <taxon>lamiids</taxon>
        <taxon>Gentianales</taxon>
        <taxon>Rubiaceae</taxon>
        <taxon>Ixoroideae</taxon>
        <taxon>Gardenieae complex</taxon>
        <taxon>Bertiereae - Coffeeae clade</taxon>
        <taxon>Coffeeae</taxon>
        <taxon>Coffea</taxon>
    </lineage>
</organism>
<dbReference type="GO" id="GO:1990904">
    <property type="term" value="C:ribonucleoprotein complex"/>
    <property type="evidence" value="ECO:0007669"/>
    <property type="project" value="UniProtKB-KW"/>
</dbReference>
<sequence>MCSIYRQKYSIIFNVKLESIRRKIKHWIELLFGANLITVNRHQLPKKGRRMGPFTR</sequence>
<evidence type="ECO:0000313" key="3">
    <source>
        <dbReference type="EMBL" id="CDP15632.1"/>
    </source>
</evidence>
<dbReference type="Gramene" id="CDP15632">
    <property type="protein sequence ID" value="CDP15632"/>
    <property type="gene ID" value="GSCOC_T00015554001"/>
</dbReference>
<dbReference type="EMBL" id="HG739186">
    <property type="protein sequence ID" value="CDP15632.1"/>
    <property type="molecule type" value="Genomic_DNA"/>
</dbReference>
<dbReference type="GO" id="GO:0005840">
    <property type="term" value="C:ribosome"/>
    <property type="evidence" value="ECO:0007669"/>
    <property type="project" value="UniProtKB-KW"/>
</dbReference>
<dbReference type="InterPro" id="IPR012677">
    <property type="entry name" value="Nucleotide-bd_a/b_plait_sf"/>
</dbReference>
<evidence type="ECO:0000256" key="1">
    <source>
        <dbReference type="ARBA" id="ARBA00022980"/>
    </source>
</evidence>
<dbReference type="Proteomes" id="UP000295252">
    <property type="component" value="Chromosome VIII"/>
</dbReference>
<name>A0A068V4Y8_COFCA</name>
<dbReference type="GO" id="GO:0003729">
    <property type="term" value="F:mRNA binding"/>
    <property type="evidence" value="ECO:0007669"/>
    <property type="project" value="UniProtKB-ARBA"/>
</dbReference>